<dbReference type="GO" id="GO:0016491">
    <property type="term" value="F:oxidoreductase activity"/>
    <property type="evidence" value="ECO:0007669"/>
    <property type="project" value="InterPro"/>
</dbReference>
<evidence type="ECO:0000256" key="1">
    <source>
        <dbReference type="ARBA" id="ARBA00005986"/>
    </source>
</evidence>
<protein>
    <recommendedName>
        <fullName evidence="2">EthD domain-containing protein</fullName>
    </recommendedName>
</protein>
<dbReference type="AlphaFoldDB" id="A0A6G1K990"/>
<dbReference type="InterPro" id="IPR009799">
    <property type="entry name" value="EthD_dom"/>
</dbReference>
<comment type="similarity">
    <text evidence="1">Belongs to the tpcK family.</text>
</comment>
<reference evidence="3" key="1">
    <citation type="journal article" date="2020" name="Stud. Mycol.">
        <title>101 Dothideomycetes genomes: a test case for predicting lifestyles and emergence of pathogens.</title>
        <authorList>
            <person name="Haridas S."/>
            <person name="Albert R."/>
            <person name="Binder M."/>
            <person name="Bloem J."/>
            <person name="Labutti K."/>
            <person name="Salamov A."/>
            <person name="Andreopoulos B."/>
            <person name="Baker S."/>
            <person name="Barry K."/>
            <person name="Bills G."/>
            <person name="Bluhm B."/>
            <person name="Cannon C."/>
            <person name="Castanera R."/>
            <person name="Culley D."/>
            <person name="Daum C."/>
            <person name="Ezra D."/>
            <person name="Gonzalez J."/>
            <person name="Henrissat B."/>
            <person name="Kuo A."/>
            <person name="Liang C."/>
            <person name="Lipzen A."/>
            <person name="Lutzoni F."/>
            <person name="Magnuson J."/>
            <person name="Mondo S."/>
            <person name="Nolan M."/>
            <person name="Ohm R."/>
            <person name="Pangilinan J."/>
            <person name="Park H.-J."/>
            <person name="Ramirez L."/>
            <person name="Alfaro M."/>
            <person name="Sun H."/>
            <person name="Tritt A."/>
            <person name="Yoshinaga Y."/>
            <person name="Zwiers L.-H."/>
            <person name="Turgeon B."/>
            <person name="Goodwin S."/>
            <person name="Spatafora J."/>
            <person name="Crous P."/>
            <person name="Grigoriev I."/>
        </authorList>
    </citation>
    <scope>NUCLEOTIDE SEQUENCE</scope>
    <source>
        <strain evidence="3">CBS 279.74</strain>
    </source>
</reference>
<accession>A0A6G1K990</accession>
<keyword evidence="4" id="KW-1185">Reference proteome</keyword>
<dbReference type="NCBIfam" id="TIGR02118">
    <property type="entry name" value="EthD family reductase"/>
    <property type="match status" value="1"/>
</dbReference>
<dbReference type="PANTHER" id="PTHR40260:SF2">
    <property type="entry name" value="BLR8190 PROTEIN"/>
    <property type="match status" value="1"/>
</dbReference>
<sequence>MTSKIAVVVSYPSQHPTTKAPLTFDMKYYLATHMPLIEGLWGPHGLKRWSINTFPDPCPLTGQTPPYRVQTTCWFDSVEQLKNAMEKGGDKGRLDIENFSNVQPIICVGEKGEAGMMDKE</sequence>
<feature type="domain" description="EthD" evidence="2">
    <location>
        <begin position="26"/>
        <end position="99"/>
    </location>
</feature>
<dbReference type="SUPFAM" id="SSF54909">
    <property type="entry name" value="Dimeric alpha+beta barrel"/>
    <property type="match status" value="1"/>
</dbReference>
<dbReference type="Pfam" id="PF07110">
    <property type="entry name" value="EthD"/>
    <property type="match status" value="1"/>
</dbReference>
<dbReference type="OrthoDB" id="4892971at2759"/>
<dbReference type="InterPro" id="IPR011008">
    <property type="entry name" value="Dimeric_a/b-barrel"/>
</dbReference>
<proteinExistence type="inferred from homology"/>
<evidence type="ECO:0000313" key="4">
    <source>
        <dbReference type="Proteomes" id="UP000799428"/>
    </source>
</evidence>
<organism evidence="3 4">
    <name type="scientific">Pleomassaria siparia CBS 279.74</name>
    <dbReference type="NCBI Taxonomy" id="1314801"/>
    <lineage>
        <taxon>Eukaryota</taxon>
        <taxon>Fungi</taxon>
        <taxon>Dikarya</taxon>
        <taxon>Ascomycota</taxon>
        <taxon>Pezizomycotina</taxon>
        <taxon>Dothideomycetes</taxon>
        <taxon>Pleosporomycetidae</taxon>
        <taxon>Pleosporales</taxon>
        <taxon>Pleomassariaceae</taxon>
        <taxon>Pleomassaria</taxon>
    </lineage>
</organism>
<gene>
    <name evidence="3" type="ORF">K504DRAFT_468250</name>
</gene>
<name>A0A6G1K990_9PLEO</name>
<evidence type="ECO:0000313" key="3">
    <source>
        <dbReference type="EMBL" id="KAF2709032.1"/>
    </source>
</evidence>
<dbReference type="EMBL" id="MU005771">
    <property type="protein sequence ID" value="KAF2709032.1"/>
    <property type="molecule type" value="Genomic_DNA"/>
</dbReference>
<dbReference type="Proteomes" id="UP000799428">
    <property type="component" value="Unassembled WGS sequence"/>
</dbReference>
<dbReference type="PANTHER" id="PTHR40260">
    <property type="entry name" value="BLR8190 PROTEIN"/>
    <property type="match status" value="1"/>
</dbReference>
<dbReference type="Gene3D" id="3.30.70.100">
    <property type="match status" value="1"/>
</dbReference>
<evidence type="ECO:0000259" key="2">
    <source>
        <dbReference type="Pfam" id="PF07110"/>
    </source>
</evidence>